<gene>
    <name evidence="1" type="ORF">SYV04_00580</name>
</gene>
<evidence type="ECO:0000313" key="2">
    <source>
        <dbReference type="Proteomes" id="UP001291309"/>
    </source>
</evidence>
<protein>
    <recommendedName>
        <fullName evidence="3">Lipoprotein</fullName>
    </recommendedName>
</protein>
<accession>A0ABU5GWH2</accession>
<dbReference type="EMBL" id="JAXIVS010000001">
    <property type="protein sequence ID" value="MDY7224848.1"/>
    <property type="molecule type" value="Genomic_DNA"/>
</dbReference>
<dbReference type="RefSeq" id="WP_321543575.1">
    <property type="nucleotide sequence ID" value="NZ_JAXIVS010000001.1"/>
</dbReference>
<dbReference type="PROSITE" id="PS51257">
    <property type="entry name" value="PROKAR_LIPOPROTEIN"/>
    <property type="match status" value="1"/>
</dbReference>
<reference evidence="1 2" key="1">
    <citation type="submission" date="2023-12" db="EMBL/GenBank/DDBJ databases">
        <title>the genome sequence of Hyalangium sp. s54d21.</title>
        <authorList>
            <person name="Zhang X."/>
        </authorList>
    </citation>
    <scope>NUCLEOTIDE SEQUENCE [LARGE SCALE GENOMIC DNA]</scope>
    <source>
        <strain evidence="2">s54d21</strain>
    </source>
</reference>
<sequence>MNLKLLSAALLSTALLIGCGDEEENIDVEGCEHLKEGPSSTVNASATTTNLSQVKDDHRRYDISLVDVTGGKGGSVSFSATEEADYVLFTGADVQVAIKDANGQTVAIEDSKTSSSECAEIKGRHTIPMKVGLHTLTFGPTPQASVSVVIEAAAHDDGHEH</sequence>
<organism evidence="1 2">
    <name type="scientific">Hyalangium rubrum</name>
    <dbReference type="NCBI Taxonomy" id="3103134"/>
    <lineage>
        <taxon>Bacteria</taxon>
        <taxon>Pseudomonadati</taxon>
        <taxon>Myxococcota</taxon>
        <taxon>Myxococcia</taxon>
        <taxon>Myxococcales</taxon>
        <taxon>Cystobacterineae</taxon>
        <taxon>Archangiaceae</taxon>
        <taxon>Hyalangium</taxon>
    </lineage>
</organism>
<dbReference type="Proteomes" id="UP001291309">
    <property type="component" value="Unassembled WGS sequence"/>
</dbReference>
<evidence type="ECO:0008006" key="3">
    <source>
        <dbReference type="Google" id="ProtNLM"/>
    </source>
</evidence>
<comment type="caution">
    <text evidence="1">The sequence shown here is derived from an EMBL/GenBank/DDBJ whole genome shotgun (WGS) entry which is preliminary data.</text>
</comment>
<keyword evidence="2" id="KW-1185">Reference proteome</keyword>
<proteinExistence type="predicted"/>
<evidence type="ECO:0000313" key="1">
    <source>
        <dbReference type="EMBL" id="MDY7224848.1"/>
    </source>
</evidence>
<name>A0ABU5GWH2_9BACT</name>